<feature type="transmembrane region" description="Helical" evidence="2">
    <location>
        <begin position="40"/>
        <end position="61"/>
    </location>
</feature>
<reference evidence="4 5" key="1">
    <citation type="submission" date="2014-12" db="EMBL/GenBank/DDBJ databases">
        <title>Draft genome sequences of 10 type strains of Lactococcus.</title>
        <authorList>
            <person name="Sun Z."/>
            <person name="Zhong Z."/>
            <person name="Liu W."/>
            <person name="Zhang W."/>
            <person name="Zhang H."/>
        </authorList>
    </citation>
    <scope>NUCLEOTIDE SEQUENCE [LARGE SCALE GENOMIC DNA]</scope>
    <source>
        <strain evidence="4 5">JCM 16395</strain>
    </source>
</reference>
<dbReference type="RefSeq" id="WP_054639024.1">
    <property type="nucleotide sequence ID" value="NZ_BBAL01000001.1"/>
</dbReference>
<dbReference type="Gene3D" id="3.10.350.10">
    <property type="entry name" value="LysM domain"/>
    <property type="match status" value="1"/>
</dbReference>
<feature type="compositionally biased region" description="Low complexity" evidence="1">
    <location>
        <begin position="78"/>
        <end position="117"/>
    </location>
</feature>
<dbReference type="STRING" id="1291764.GCA_001311235_00458"/>
<dbReference type="SMART" id="SM00257">
    <property type="entry name" value="LysM"/>
    <property type="match status" value="1"/>
</dbReference>
<organism evidence="4 5">
    <name type="scientific">Lactococcus fujiensis JCM 16395</name>
    <dbReference type="NCBI Taxonomy" id="1291764"/>
    <lineage>
        <taxon>Bacteria</taxon>
        <taxon>Bacillati</taxon>
        <taxon>Bacillota</taxon>
        <taxon>Bacilli</taxon>
        <taxon>Lactobacillales</taxon>
        <taxon>Streptococcaceae</taxon>
        <taxon>Lactococcus</taxon>
    </lineage>
</organism>
<comment type="caution">
    <text evidence="4">The sequence shown here is derived from an EMBL/GenBank/DDBJ whole genome shotgun (WGS) entry which is preliminary data.</text>
</comment>
<dbReference type="InterPro" id="IPR018392">
    <property type="entry name" value="LysM"/>
</dbReference>
<dbReference type="PROSITE" id="PS51782">
    <property type="entry name" value="LYSM"/>
    <property type="match status" value="1"/>
</dbReference>
<evidence type="ECO:0000313" key="4">
    <source>
        <dbReference type="EMBL" id="PCS01346.1"/>
    </source>
</evidence>
<keyword evidence="5" id="KW-1185">Reference proteome</keyword>
<evidence type="ECO:0000259" key="3">
    <source>
        <dbReference type="PROSITE" id="PS51782"/>
    </source>
</evidence>
<dbReference type="AlphaFoldDB" id="A0A2A5RPJ8"/>
<dbReference type="SUPFAM" id="SSF54106">
    <property type="entry name" value="LysM domain"/>
    <property type="match status" value="1"/>
</dbReference>
<accession>A0A2A5RPJ8</accession>
<evidence type="ECO:0000313" key="5">
    <source>
        <dbReference type="Proteomes" id="UP000218181"/>
    </source>
</evidence>
<evidence type="ECO:0000256" key="1">
    <source>
        <dbReference type="SAM" id="MobiDB-lite"/>
    </source>
</evidence>
<name>A0A2A5RPJ8_9LACT</name>
<evidence type="ECO:0000256" key="2">
    <source>
        <dbReference type="SAM" id="Phobius"/>
    </source>
</evidence>
<dbReference type="InterPro" id="IPR049981">
    <property type="entry name" value="SPy_0802-like"/>
</dbReference>
<gene>
    <name evidence="4" type="ORF">RT41_GL000110</name>
</gene>
<dbReference type="OrthoDB" id="2243895at2"/>
<dbReference type="EMBL" id="JXJU01000001">
    <property type="protein sequence ID" value="PCS01346.1"/>
    <property type="molecule type" value="Genomic_DNA"/>
</dbReference>
<proteinExistence type="predicted"/>
<dbReference type="Proteomes" id="UP000218181">
    <property type="component" value="Unassembled WGS sequence"/>
</dbReference>
<keyword evidence="2" id="KW-0472">Membrane</keyword>
<dbReference type="NCBIfam" id="NF042931">
    <property type="entry name" value="SAG1386_EF1546"/>
    <property type="match status" value="1"/>
</dbReference>
<dbReference type="Pfam" id="PF01476">
    <property type="entry name" value="LysM"/>
    <property type="match status" value="1"/>
</dbReference>
<keyword evidence="2" id="KW-0812">Transmembrane</keyword>
<sequence length="174" mass="18140">MGTKEPWNNEIYQAMKENPEDLNRKERTKNQSKKPLTTRFLTFLVILMFVLIGLGLTFVLWNSALQGSKPVSAFNNGSTSSSVTSKASASSSSSAQSTDSTSTSTSTSTSSATSSSSSAAIGSTYTIVAGDTPTKIAAKTGVSWSVIASLNNISAAGYNSDGSAIYAGQVIKLK</sequence>
<protein>
    <recommendedName>
        <fullName evidence="3">LysM domain-containing protein</fullName>
    </recommendedName>
</protein>
<dbReference type="CDD" id="cd00118">
    <property type="entry name" value="LysM"/>
    <property type="match status" value="1"/>
</dbReference>
<dbReference type="InterPro" id="IPR036779">
    <property type="entry name" value="LysM_dom_sf"/>
</dbReference>
<feature type="domain" description="LysM" evidence="3">
    <location>
        <begin position="123"/>
        <end position="173"/>
    </location>
</feature>
<feature type="region of interest" description="Disordered" evidence="1">
    <location>
        <begin position="75"/>
        <end position="117"/>
    </location>
</feature>
<keyword evidence="2" id="KW-1133">Transmembrane helix</keyword>